<protein>
    <recommendedName>
        <fullName evidence="1">Methyltransferase domain-containing protein</fullName>
    </recommendedName>
</protein>
<organism evidence="2">
    <name type="scientific">uncultured bacterium</name>
    <name type="common">gcode 4</name>
    <dbReference type="NCBI Taxonomy" id="1234023"/>
    <lineage>
        <taxon>Bacteria</taxon>
        <taxon>environmental samples</taxon>
    </lineage>
</organism>
<accession>K2FVU0</accession>
<evidence type="ECO:0000313" key="2">
    <source>
        <dbReference type="EMBL" id="EKE27063.1"/>
    </source>
</evidence>
<proteinExistence type="predicted"/>
<reference evidence="2" key="1">
    <citation type="journal article" date="2012" name="Science">
        <title>Fermentation, hydrogen, and sulfur metabolism in multiple uncultivated bacterial phyla.</title>
        <authorList>
            <person name="Wrighton K.C."/>
            <person name="Thomas B.C."/>
            <person name="Sharon I."/>
            <person name="Miller C.S."/>
            <person name="Castelle C.J."/>
            <person name="VerBerkmoes N.C."/>
            <person name="Wilkins M.J."/>
            <person name="Hettich R.L."/>
            <person name="Lipton M.S."/>
            <person name="Williams K.H."/>
            <person name="Long P.E."/>
            <person name="Banfield J.F."/>
        </authorList>
    </citation>
    <scope>NUCLEOTIDE SEQUENCE [LARGE SCALE GENOMIC DNA]</scope>
</reference>
<dbReference type="EMBL" id="AMFJ01000583">
    <property type="protein sequence ID" value="EKE27063.1"/>
    <property type="molecule type" value="Genomic_DNA"/>
</dbReference>
<dbReference type="AlphaFoldDB" id="K2FVU0"/>
<dbReference type="Pfam" id="PF13649">
    <property type="entry name" value="Methyltransf_25"/>
    <property type="match status" value="1"/>
</dbReference>
<dbReference type="Gene3D" id="3.40.50.150">
    <property type="entry name" value="Vaccinia Virus protein VP39"/>
    <property type="match status" value="1"/>
</dbReference>
<name>K2FVU0_9BACT</name>
<sequence>MSDPTLDTYNKCSLDIVNWFSIIESCNEDIKQAFSYFANPQDLKVLEIWYWIWKDIGEILKYCKNYTWIDYSISMQKIAEKHSPEAELLLWDIKDFQIDEKYDIVFAFKALIHLSKDEMKNVFEKIYSMLNENWIFYITLKYSEDYNKKIIEESIWTRVFYFYDFPTIRSLSENFEIIHENIHETKKAKWMTIVLKK</sequence>
<comment type="caution">
    <text evidence="2">The sequence shown here is derived from an EMBL/GenBank/DDBJ whole genome shotgun (WGS) entry which is preliminary data.</text>
</comment>
<dbReference type="SUPFAM" id="SSF53335">
    <property type="entry name" value="S-adenosyl-L-methionine-dependent methyltransferases"/>
    <property type="match status" value="1"/>
</dbReference>
<feature type="domain" description="Methyltransferase" evidence="1">
    <location>
        <begin position="60"/>
        <end position="132"/>
    </location>
</feature>
<dbReference type="InterPro" id="IPR029063">
    <property type="entry name" value="SAM-dependent_MTases_sf"/>
</dbReference>
<dbReference type="InterPro" id="IPR041698">
    <property type="entry name" value="Methyltransf_25"/>
</dbReference>
<gene>
    <name evidence="2" type="ORF">ACD_4C00067G0005</name>
</gene>
<evidence type="ECO:0000259" key="1">
    <source>
        <dbReference type="Pfam" id="PF13649"/>
    </source>
</evidence>